<dbReference type="InterPro" id="IPR036237">
    <property type="entry name" value="Xyl_isomerase-like_sf"/>
</dbReference>
<dbReference type="HAMAP" id="MF_00106">
    <property type="entry name" value="UxuA"/>
    <property type="match status" value="1"/>
</dbReference>
<evidence type="ECO:0000256" key="4">
    <source>
        <dbReference type="ARBA" id="ARBA00007389"/>
    </source>
</evidence>
<dbReference type="EMBL" id="AQHN01000062">
    <property type="protein sequence ID" value="ENN86825.1"/>
    <property type="molecule type" value="Genomic_DNA"/>
</dbReference>
<comment type="catalytic activity">
    <reaction evidence="1 9">
        <text>D-mannonate = 2-dehydro-3-deoxy-D-gluconate + H2O</text>
        <dbReference type="Rhea" id="RHEA:20097"/>
        <dbReference type="ChEBI" id="CHEBI:15377"/>
        <dbReference type="ChEBI" id="CHEBI:17767"/>
        <dbReference type="ChEBI" id="CHEBI:57990"/>
        <dbReference type="EC" id="4.2.1.8"/>
    </reaction>
</comment>
<dbReference type="Pfam" id="PF03786">
    <property type="entry name" value="UxuA"/>
    <property type="match status" value="1"/>
</dbReference>
<name>N6UYS5_9HYPH</name>
<evidence type="ECO:0000256" key="8">
    <source>
        <dbReference type="ARBA" id="ARBA00023239"/>
    </source>
</evidence>
<keyword evidence="10" id="KW-0378">Hydrolase</keyword>
<proteinExistence type="inferred from homology"/>
<dbReference type="GO" id="GO:0008927">
    <property type="term" value="F:mannonate dehydratase activity"/>
    <property type="evidence" value="ECO:0007669"/>
    <property type="project" value="UniProtKB-UniRule"/>
</dbReference>
<dbReference type="GO" id="GO:0016787">
    <property type="term" value="F:hydrolase activity"/>
    <property type="evidence" value="ECO:0007669"/>
    <property type="project" value="UniProtKB-KW"/>
</dbReference>
<protein>
    <recommendedName>
        <fullName evidence="5 9">Mannonate dehydratase</fullName>
        <ecNumber evidence="5 9">4.2.1.8</ecNumber>
    </recommendedName>
    <alternativeName>
        <fullName evidence="9">D-mannonate hydro-lyase</fullName>
    </alternativeName>
</protein>
<dbReference type="Gene3D" id="3.20.20.150">
    <property type="entry name" value="Divalent-metal-dependent TIM barrel enzymes"/>
    <property type="match status" value="1"/>
</dbReference>
<evidence type="ECO:0000256" key="7">
    <source>
        <dbReference type="ARBA" id="ARBA00023211"/>
    </source>
</evidence>
<dbReference type="NCBIfam" id="TIGR00695">
    <property type="entry name" value="uxuA"/>
    <property type="match status" value="1"/>
</dbReference>
<evidence type="ECO:0000256" key="9">
    <source>
        <dbReference type="HAMAP-Rule" id="MF_00106"/>
    </source>
</evidence>
<comment type="function">
    <text evidence="2 9">Catalyzes the dehydration of D-mannonate.</text>
</comment>
<dbReference type="GO" id="GO:0008198">
    <property type="term" value="F:ferrous iron binding"/>
    <property type="evidence" value="ECO:0007669"/>
    <property type="project" value="TreeGrafter"/>
</dbReference>
<keyword evidence="7 9" id="KW-0464">Manganese</keyword>
<dbReference type="STRING" id="363754.RHSP_31393"/>
<dbReference type="UniPathway" id="UPA00246"/>
<dbReference type="GO" id="GO:0030145">
    <property type="term" value="F:manganese ion binding"/>
    <property type="evidence" value="ECO:0007669"/>
    <property type="project" value="TreeGrafter"/>
</dbReference>
<organism evidence="10 11">
    <name type="scientific">Rhizobium freirei PRF 81</name>
    <dbReference type="NCBI Taxonomy" id="363754"/>
    <lineage>
        <taxon>Bacteria</taxon>
        <taxon>Pseudomonadati</taxon>
        <taxon>Pseudomonadota</taxon>
        <taxon>Alphaproteobacteria</taxon>
        <taxon>Hyphomicrobiales</taxon>
        <taxon>Rhizobiaceae</taxon>
        <taxon>Rhizobium/Agrobacterium group</taxon>
        <taxon>Rhizobium</taxon>
    </lineage>
</organism>
<dbReference type="GO" id="GO:0042840">
    <property type="term" value="P:D-glucuronate catabolic process"/>
    <property type="evidence" value="ECO:0007669"/>
    <property type="project" value="TreeGrafter"/>
</dbReference>
<dbReference type="SUPFAM" id="SSF51658">
    <property type="entry name" value="Xylose isomerase-like"/>
    <property type="match status" value="1"/>
</dbReference>
<dbReference type="PIRSF" id="PIRSF016049">
    <property type="entry name" value="Man_dehyd"/>
    <property type="match status" value="1"/>
</dbReference>
<dbReference type="PANTHER" id="PTHR30387:SF2">
    <property type="entry name" value="MANNONATE DEHYDRATASE"/>
    <property type="match status" value="1"/>
</dbReference>
<comment type="caution">
    <text evidence="10">The sequence shown here is derived from an EMBL/GenBank/DDBJ whole genome shotgun (WGS) entry which is preliminary data.</text>
</comment>
<gene>
    <name evidence="9" type="primary">uxuA</name>
    <name evidence="10" type="ORF">RHSP_31393</name>
</gene>
<dbReference type="PATRIC" id="fig|363754.4.peg.3488"/>
<keyword evidence="11" id="KW-1185">Reference proteome</keyword>
<dbReference type="EC" id="4.2.1.8" evidence="5 9"/>
<dbReference type="Proteomes" id="UP000012429">
    <property type="component" value="Unassembled WGS sequence"/>
</dbReference>
<reference evidence="10 11" key="1">
    <citation type="journal article" date="2012" name="BMC Genomics">
        <title>Genomic basis of broad host range and environmental adaptability of Rhizobium tropici CIAT 899 and Rhizobium sp. PRF 81 which are used in inoculants for common bean (Phaseolus vulgaris L.).</title>
        <authorList>
            <person name="Ormeno-Orrillo E."/>
            <person name="Menna P."/>
            <person name="Almeida L.G."/>
            <person name="Ollero F.J."/>
            <person name="Nicolas M.F."/>
            <person name="Pains Rodrigues E."/>
            <person name="Shigueyoshi Nakatani A."/>
            <person name="Silva Batista J.S."/>
            <person name="Oliveira Chueire L.M."/>
            <person name="Souza R.C."/>
            <person name="Ribeiro Vasconcelos A.T."/>
            <person name="Megias M."/>
            <person name="Hungria M."/>
            <person name="Martinez-Romero E."/>
        </authorList>
    </citation>
    <scope>NUCLEOTIDE SEQUENCE [LARGE SCALE GENOMIC DNA]</scope>
    <source>
        <strain evidence="10 11">PRF 81</strain>
    </source>
</reference>
<keyword evidence="6 9" id="KW-0408">Iron</keyword>
<dbReference type="InterPro" id="IPR004628">
    <property type="entry name" value="Man_deHydtase"/>
</dbReference>
<evidence type="ECO:0000256" key="3">
    <source>
        <dbReference type="ARBA" id="ARBA00004892"/>
    </source>
</evidence>
<dbReference type="AlphaFoldDB" id="N6UYS5"/>
<comment type="pathway">
    <text evidence="3 9">Carbohydrate metabolism; pentose and glucuronate interconversion.</text>
</comment>
<dbReference type="PANTHER" id="PTHR30387">
    <property type="entry name" value="MANNONATE DEHYDRATASE"/>
    <property type="match status" value="1"/>
</dbReference>
<evidence type="ECO:0000256" key="5">
    <source>
        <dbReference type="ARBA" id="ARBA00012927"/>
    </source>
</evidence>
<evidence type="ECO:0000256" key="1">
    <source>
        <dbReference type="ARBA" id="ARBA00001794"/>
    </source>
</evidence>
<evidence type="ECO:0000256" key="6">
    <source>
        <dbReference type="ARBA" id="ARBA00023004"/>
    </source>
</evidence>
<comment type="cofactor">
    <cofactor evidence="9">
        <name>Fe(2+)</name>
        <dbReference type="ChEBI" id="CHEBI:29033"/>
    </cofactor>
    <cofactor evidence="9">
        <name>Mn(2+)</name>
        <dbReference type="ChEBI" id="CHEBI:29035"/>
    </cofactor>
</comment>
<evidence type="ECO:0000313" key="10">
    <source>
        <dbReference type="EMBL" id="ENN86825.1"/>
    </source>
</evidence>
<dbReference type="NCBIfam" id="NF003027">
    <property type="entry name" value="PRK03906.1"/>
    <property type="match status" value="1"/>
</dbReference>
<keyword evidence="8 9" id="KW-0456">Lyase</keyword>
<comment type="similarity">
    <text evidence="4 9">Belongs to the mannonate dehydratase family.</text>
</comment>
<evidence type="ECO:0000313" key="11">
    <source>
        <dbReference type="Proteomes" id="UP000012429"/>
    </source>
</evidence>
<accession>N6UYS5</accession>
<sequence length="399" mass="44495">MRLMEECFRWYGPDDPVPLAHIRQAGATGIVSALHQIYDGSPWSDDQILAHKALIEAAGMRWSVVESIPVHNSIKLATADSARYIGWYKDTLRALARAGIATVCYNFMPVVDWTRTELMQPLANGGYALRFDAVDFAAYDLFALKRPHVEDSYSEEQILAARERFGRMDPAKIDRIERNLIAGLPATERQFNRASFLAALAEYDGMTADHLHANLARFLKEIVPVAEEVGIRLCIHPDDPAFSLYGLPRIVSTAADARRILATVESPANGLTFCTGSFGTRADNDLPAMIREFGPRIHFAHLRNVQREEDGSFYEADHLGGSSDIPAVILALMQEQKRRLEEGRTDWQIPLRPDHGHLLADDIGKEKINPGYSLIGRLKGLAEIRGVMQGIATAMTERF</sequence>
<evidence type="ECO:0000256" key="2">
    <source>
        <dbReference type="ARBA" id="ARBA00002713"/>
    </source>
</evidence>